<dbReference type="AlphaFoldDB" id="A0A2M8W3I2"/>
<dbReference type="EMBL" id="PGTZ01000012">
    <property type="protein sequence ID" value="PJI85496.1"/>
    <property type="molecule type" value="Genomic_DNA"/>
</dbReference>
<gene>
    <name evidence="2" type="ORF">CLV34_3009</name>
</gene>
<feature type="compositionally biased region" description="Basic and acidic residues" evidence="1">
    <location>
        <begin position="1"/>
        <end position="17"/>
    </location>
</feature>
<sequence length="92" mass="10914">MDTREHPRKTRSTEEARMAFGSSRGTTSTSHDAQFEYRVLRFDRSTTRNDARRALTEEAEYGRWELHRSTLSIGGERRVMLRRRIIRVRSTL</sequence>
<dbReference type="Pfam" id="PF18963">
    <property type="entry name" value="DUF5703"/>
    <property type="match status" value="1"/>
</dbReference>
<evidence type="ECO:0000313" key="2">
    <source>
        <dbReference type="EMBL" id="PJI85496.1"/>
    </source>
</evidence>
<feature type="region of interest" description="Disordered" evidence="1">
    <location>
        <begin position="1"/>
        <end position="31"/>
    </location>
</feature>
<reference evidence="2 3" key="1">
    <citation type="submission" date="2017-11" db="EMBL/GenBank/DDBJ databases">
        <title>Genomic Encyclopedia of Archaeal and Bacterial Type Strains, Phase II (KMG-II): From Individual Species to Whole Genera.</title>
        <authorList>
            <person name="Goeker M."/>
        </authorList>
    </citation>
    <scope>NUCLEOTIDE SEQUENCE [LARGE SCALE GENOMIC DNA]</scope>
    <source>
        <strain evidence="2 3">DSM 22413</strain>
    </source>
</reference>
<dbReference type="Proteomes" id="UP000231586">
    <property type="component" value="Unassembled WGS sequence"/>
</dbReference>
<keyword evidence="3" id="KW-1185">Reference proteome</keyword>
<name>A0A2M8W3I2_9MICO</name>
<organism evidence="2 3">
    <name type="scientific">Luteimicrobium subarcticum</name>
    <dbReference type="NCBI Taxonomy" id="620910"/>
    <lineage>
        <taxon>Bacteria</taxon>
        <taxon>Bacillati</taxon>
        <taxon>Actinomycetota</taxon>
        <taxon>Actinomycetes</taxon>
        <taxon>Micrococcales</taxon>
        <taxon>Luteimicrobium</taxon>
    </lineage>
</organism>
<comment type="caution">
    <text evidence="2">The sequence shown here is derived from an EMBL/GenBank/DDBJ whole genome shotgun (WGS) entry which is preliminary data.</text>
</comment>
<evidence type="ECO:0000313" key="3">
    <source>
        <dbReference type="Proteomes" id="UP000231586"/>
    </source>
</evidence>
<evidence type="ECO:0000256" key="1">
    <source>
        <dbReference type="SAM" id="MobiDB-lite"/>
    </source>
</evidence>
<protein>
    <submittedName>
        <fullName evidence="2">Uncharacterized protein</fullName>
    </submittedName>
</protein>
<proteinExistence type="predicted"/>
<dbReference type="InterPro" id="IPR043758">
    <property type="entry name" value="DUF5703"/>
</dbReference>
<accession>A0A2M8W3I2</accession>